<keyword evidence="1" id="KW-0677">Repeat</keyword>
<dbReference type="CDD" id="cd20910">
    <property type="entry name" value="NCBD_CREBBP-p300_like"/>
    <property type="match status" value="1"/>
</dbReference>
<dbReference type="AlphaFoldDB" id="A0A0C9PIW4"/>
<dbReference type="InterPro" id="IPR014744">
    <property type="entry name" value="Nuc_rcpt_coact_CREBbp"/>
</dbReference>
<dbReference type="Gene3D" id="1.10.1630.10">
    <property type="entry name" value="Nuclear receptor coactivator, CREB-bp-like, interlocking domain"/>
    <property type="match status" value="2"/>
</dbReference>
<protein>
    <submittedName>
        <fullName evidence="6">EP300_2 protein</fullName>
    </submittedName>
</protein>
<reference evidence="6" key="1">
    <citation type="submission" date="2015-01" db="EMBL/GenBank/DDBJ databases">
        <title>Transcriptome Assembly of Fopius arisanus.</title>
        <authorList>
            <person name="Geib S."/>
        </authorList>
    </citation>
    <scope>NUCLEOTIDE SEQUENCE</scope>
</reference>
<feature type="domain" description="Nuclear receptor coactivator CREB-bp-like interlocking" evidence="5">
    <location>
        <begin position="151"/>
        <end position="202"/>
    </location>
</feature>
<evidence type="ECO:0000256" key="1">
    <source>
        <dbReference type="ARBA" id="ARBA00022737"/>
    </source>
</evidence>
<dbReference type="GO" id="GO:0000123">
    <property type="term" value="C:histone acetyltransferase complex"/>
    <property type="evidence" value="ECO:0007669"/>
    <property type="project" value="InterPro"/>
</dbReference>
<evidence type="ECO:0000313" key="6">
    <source>
        <dbReference type="EMBL" id="JAG70675.1"/>
    </source>
</evidence>
<keyword evidence="3" id="KW-0804">Transcription</keyword>
<evidence type="ECO:0000259" key="5">
    <source>
        <dbReference type="Pfam" id="PF09030"/>
    </source>
</evidence>
<dbReference type="InterPro" id="IPR037073">
    <property type="entry name" value="Nuc_rcpt_coact_CREBbp_sf"/>
</dbReference>
<dbReference type="GO" id="GO:0004402">
    <property type="term" value="F:histone acetyltransferase activity"/>
    <property type="evidence" value="ECO:0007669"/>
    <property type="project" value="InterPro"/>
</dbReference>
<dbReference type="Pfam" id="PF09030">
    <property type="entry name" value="Creb_binding"/>
    <property type="match status" value="2"/>
</dbReference>
<keyword evidence="4" id="KW-0539">Nucleus</keyword>
<dbReference type="GO" id="GO:0005634">
    <property type="term" value="C:nucleus"/>
    <property type="evidence" value="ECO:0007669"/>
    <property type="project" value="InterPro"/>
</dbReference>
<proteinExistence type="predicted"/>
<evidence type="ECO:0000256" key="4">
    <source>
        <dbReference type="ARBA" id="ARBA00023242"/>
    </source>
</evidence>
<dbReference type="InterPro" id="IPR009110">
    <property type="entry name" value="Nuc_rcpt_coact"/>
</dbReference>
<gene>
    <name evidence="6" type="primary">EP300_2</name>
    <name evidence="6" type="ORF">g.7974</name>
</gene>
<organism evidence="6">
    <name type="scientific">Fopius arisanus</name>
    <dbReference type="NCBI Taxonomy" id="64838"/>
    <lineage>
        <taxon>Eukaryota</taxon>
        <taxon>Metazoa</taxon>
        <taxon>Ecdysozoa</taxon>
        <taxon>Arthropoda</taxon>
        <taxon>Hexapoda</taxon>
        <taxon>Insecta</taxon>
        <taxon>Pterygota</taxon>
        <taxon>Neoptera</taxon>
        <taxon>Endopterygota</taxon>
        <taxon>Hymenoptera</taxon>
        <taxon>Apocrita</taxon>
        <taxon>Ichneumonoidea</taxon>
        <taxon>Braconidae</taxon>
        <taxon>Opiinae</taxon>
        <taxon>Fopius</taxon>
    </lineage>
</organism>
<keyword evidence="2" id="KW-0805">Transcription regulation</keyword>
<dbReference type="EMBL" id="GBYB01000908">
    <property type="protein sequence ID" value="JAG70675.1"/>
    <property type="molecule type" value="Transcribed_RNA"/>
</dbReference>
<feature type="domain" description="Nuclear receptor coactivator CREB-bp-like interlocking" evidence="5">
    <location>
        <begin position="34"/>
        <end position="118"/>
    </location>
</feature>
<feature type="non-terminal residue" evidence="6">
    <location>
        <position position="1"/>
    </location>
</feature>
<accession>A0A0C9PIW4</accession>
<dbReference type="GO" id="GO:0003713">
    <property type="term" value="F:transcription coactivator activity"/>
    <property type="evidence" value="ECO:0007669"/>
    <property type="project" value="InterPro"/>
</dbReference>
<evidence type="ECO:0000256" key="3">
    <source>
        <dbReference type="ARBA" id="ARBA00023163"/>
    </source>
</evidence>
<dbReference type="SUPFAM" id="SSF69125">
    <property type="entry name" value="Nuclear receptor coactivator interlocking domain"/>
    <property type="match status" value="2"/>
</dbReference>
<sequence>KKVGDISRIVIPEAERSFISYKIAIPQLSLHALNPQFPQQGRVIFPEICEMEQHDHENHPEGITNQESSLTNLQGLQQLMETFKGPSTPEQQSEILRILKSNPPLMASFIKRRQESQQRLQIQPQIESRDGIQGVDNSIRRDVSLHELQTPAVREALRKLLVILKEPMTAETQHRVLEILKNNPPLTAAFIRQRRLTLEHHNQGVTPLDHGQMLDTTGVEHLLSQLELNNN</sequence>
<evidence type="ECO:0000256" key="2">
    <source>
        <dbReference type="ARBA" id="ARBA00023015"/>
    </source>
</evidence>
<name>A0A0C9PIW4_9HYME</name>